<evidence type="ECO:0000313" key="6">
    <source>
        <dbReference type="Proteomes" id="UP000276215"/>
    </source>
</evidence>
<evidence type="ECO:0000313" key="5">
    <source>
        <dbReference type="EMBL" id="RPA97216.1"/>
    </source>
</evidence>
<evidence type="ECO:0000256" key="1">
    <source>
        <dbReference type="ARBA" id="ARBA00006484"/>
    </source>
</evidence>
<dbReference type="InterPro" id="IPR020904">
    <property type="entry name" value="Sc_DH/Rdtase_CS"/>
</dbReference>
<dbReference type="PANTHER" id="PTHR43008:SF4">
    <property type="entry name" value="CHAIN DEHYDROGENASE, PUTATIVE (AFU_ORTHOLOGUE AFUA_4G08710)-RELATED"/>
    <property type="match status" value="1"/>
</dbReference>
<dbReference type="STRING" id="1336337.A0A3N4JG20"/>
<name>A0A3N4JG20_9PEZI</name>
<keyword evidence="3" id="KW-0560">Oxidoreductase</keyword>
<dbReference type="Gene3D" id="3.40.50.720">
    <property type="entry name" value="NAD(P)-binding Rossmann-like Domain"/>
    <property type="match status" value="1"/>
</dbReference>
<feature type="domain" description="Ketoreductase" evidence="4">
    <location>
        <begin position="81"/>
        <end position="267"/>
    </location>
</feature>
<reference evidence="5 6" key="1">
    <citation type="journal article" date="2018" name="Nat. Ecol. Evol.">
        <title>Pezizomycetes genomes reveal the molecular basis of ectomycorrhizal truffle lifestyle.</title>
        <authorList>
            <person name="Murat C."/>
            <person name="Payen T."/>
            <person name="Noel B."/>
            <person name="Kuo A."/>
            <person name="Morin E."/>
            <person name="Chen J."/>
            <person name="Kohler A."/>
            <person name="Krizsan K."/>
            <person name="Balestrini R."/>
            <person name="Da Silva C."/>
            <person name="Montanini B."/>
            <person name="Hainaut M."/>
            <person name="Levati E."/>
            <person name="Barry K.W."/>
            <person name="Belfiori B."/>
            <person name="Cichocki N."/>
            <person name="Clum A."/>
            <person name="Dockter R.B."/>
            <person name="Fauchery L."/>
            <person name="Guy J."/>
            <person name="Iotti M."/>
            <person name="Le Tacon F."/>
            <person name="Lindquist E.A."/>
            <person name="Lipzen A."/>
            <person name="Malagnac F."/>
            <person name="Mello A."/>
            <person name="Molinier V."/>
            <person name="Miyauchi S."/>
            <person name="Poulain J."/>
            <person name="Riccioni C."/>
            <person name="Rubini A."/>
            <person name="Sitrit Y."/>
            <person name="Splivallo R."/>
            <person name="Traeger S."/>
            <person name="Wang M."/>
            <person name="Zifcakova L."/>
            <person name="Wipf D."/>
            <person name="Zambonelli A."/>
            <person name="Paolocci F."/>
            <person name="Nowrousian M."/>
            <person name="Ottonello S."/>
            <person name="Baldrian P."/>
            <person name="Spatafora J.W."/>
            <person name="Henrissat B."/>
            <person name="Nagy L.G."/>
            <person name="Aury J.M."/>
            <person name="Wincker P."/>
            <person name="Grigoriev I.V."/>
            <person name="Bonfante P."/>
            <person name="Martin F.M."/>
        </authorList>
    </citation>
    <scope>NUCLEOTIDE SEQUENCE [LARGE SCALE GENOMIC DNA]</scope>
    <source>
        <strain evidence="5 6">120613-1</strain>
    </source>
</reference>
<dbReference type="Proteomes" id="UP000276215">
    <property type="component" value="Unassembled WGS sequence"/>
</dbReference>
<dbReference type="AlphaFoldDB" id="A0A3N4JG20"/>
<dbReference type="SMART" id="SM00822">
    <property type="entry name" value="PKS_KR"/>
    <property type="match status" value="1"/>
</dbReference>
<keyword evidence="2" id="KW-0521">NADP</keyword>
<dbReference type="PANTHER" id="PTHR43008">
    <property type="entry name" value="BENZIL REDUCTASE"/>
    <property type="match status" value="1"/>
</dbReference>
<protein>
    <submittedName>
        <fullName evidence="5">NAD(P)-binding protein</fullName>
    </submittedName>
</protein>
<dbReference type="PROSITE" id="PS00061">
    <property type="entry name" value="ADH_SHORT"/>
    <property type="match status" value="1"/>
</dbReference>
<dbReference type="Pfam" id="PF13561">
    <property type="entry name" value="adh_short_C2"/>
    <property type="match status" value="1"/>
</dbReference>
<comment type="similarity">
    <text evidence="1">Belongs to the short-chain dehydrogenases/reductases (SDR) family.</text>
</comment>
<proteinExistence type="inferred from homology"/>
<dbReference type="InterPro" id="IPR036291">
    <property type="entry name" value="NAD(P)-bd_dom_sf"/>
</dbReference>
<dbReference type="GO" id="GO:0050664">
    <property type="term" value="F:oxidoreductase activity, acting on NAD(P)H, oxygen as acceptor"/>
    <property type="evidence" value="ECO:0007669"/>
    <property type="project" value="TreeGrafter"/>
</dbReference>
<dbReference type="EMBL" id="ML120406">
    <property type="protein sequence ID" value="RPA97216.1"/>
    <property type="molecule type" value="Genomic_DNA"/>
</dbReference>
<dbReference type="SUPFAM" id="SSF51735">
    <property type="entry name" value="NAD(P)-binding Rossmann-fold domains"/>
    <property type="match status" value="1"/>
</dbReference>
<dbReference type="PRINTS" id="PR00080">
    <property type="entry name" value="SDRFAMILY"/>
</dbReference>
<dbReference type="InterPro" id="IPR057326">
    <property type="entry name" value="KR_dom"/>
</dbReference>
<organism evidence="5 6">
    <name type="scientific">Choiromyces venosus 120613-1</name>
    <dbReference type="NCBI Taxonomy" id="1336337"/>
    <lineage>
        <taxon>Eukaryota</taxon>
        <taxon>Fungi</taxon>
        <taxon>Dikarya</taxon>
        <taxon>Ascomycota</taxon>
        <taxon>Pezizomycotina</taxon>
        <taxon>Pezizomycetes</taxon>
        <taxon>Pezizales</taxon>
        <taxon>Tuberaceae</taxon>
        <taxon>Choiromyces</taxon>
    </lineage>
</organism>
<accession>A0A3N4JG20</accession>
<evidence type="ECO:0000259" key="4">
    <source>
        <dbReference type="SMART" id="SM00822"/>
    </source>
</evidence>
<dbReference type="GO" id="GO:0016616">
    <property type="term" value="F:oxidoreductase activity, acting on the CH-OH group of donors, NAD or NADP as acceptor"/>
    <property type="evidence" value="ECO:0007669"/>
    <property type="project" value="UniProtKB-ARBA"/>
</dbReference>
<dbReference type="InterPro" id="IPR002347">
    <property type="entry name" value="SDR_fam"/>
</dbReference>
<sequence length="332" mass="35849">MNSGFRITSSLTRSLRQQCGTSTFRRPLPLGASLVTRYISSSSNTKGTPVPTPKATGKAFESSDKGFLGSKRLPEFNLVDRVVLISGGARGLGLTQAEALLEAGAKVYALDRLEKPSPAFYEAQARAIDNLGTSLHYKQIDVRDEVKLHETVQAIADENGRLDGLIAAAGINEEHTALEYTAADFNKMMEINVTGAFLTAQAAARQMVKLGKGGSIVMIASMSGTIANRGLICPAYNASKSAVLQLGRNLAAEWGPYGIRVNTISPGYIVTAMVEELFTKFPERREDWPKQNMLGRLSKPQEYRGAAIFLLSDASSFMTGADLIMDGGHHSW</sequence>
<dbReference type="PRINTS" id="PR00081">
    <property type="entry name" value="GDHRDH"/>
</dbReference>
<dbReference type="FunFam" id="3.40.50.720:FF:000245">
    <property type="entry name" value="Short chain dehydrogenase, putative"/>
    <property type="match status" value="1"/>
</dbReference>
<evidence type="ECO:0000256" key="3">
    <source>
        <dbReference type="ARBA" id="ARBA00023002"/>
    </source>
</evidence>
<keyword evidence="6" id="KW-1185">Reference proteome</keyword>
<dbReference type="OrthoDB" id="1669814at2759"/>
<evidence type="ECO:0000256" key="2">
    <source>
        <dbReference type="ARBA" id="ARBA00022857"/>
    </source>
</evidence>
<gene>
    <name evidence="5" type="ORF">L873DRAFT_1691356</name>
</gene>